<dbReference type="RefSeq" id="WP_074639849.1">
    <property type="nucleotide sequence ID" value="NZ_AP025286.1"/>
</dbReference>
<keyword evidence="2" id="KW-1185">Reference proteome</keyword>
<dbReference type="Proteomes" id="UP000182360">
    <property type="component" value="Unassembled WGS sequence"/>
</dbReference>
<reference evidence="1 2" key="1">
    <citation type="submission" date="2016-10" db="EMBL/GenBank/DDBJ databases">
        <authorList>
            <person name="de Groot N.N."/>
        </authorList>
    </citation>
    <scope>NUCLEOTIDE SEQUENCE [LARGE SCALE GENOMIC DNA]</scope>
    <source>
        <strain evidence="1 2">B25</strain>
    </source>
</reference>
<sequence length="391" mass="44453">MKSNTKLSNDYKFGFTGAKKKLGLNFWRFVFNAVNTSTGAEQMFYIEFEMLNPWNSSDAVQLGFKPRVSISAEDLQYALAGTDSAKDLSTEAIVQPSYCAVRVGAFGKEGKQFCSYYPVKQVHFSNKPFEIIVDNKYFNENKIGGFINVPQEEHAAHPELLCDYGYAKWDINYTITKDYTNGYKSDLIRWFPFGLQTVYTGSIHFDGDEYAIDPKRCNGYSERFWGKGIPEPFFHLSSANLTSVISGKTLFESSFAVKGIFDDRVSFVGKFEDIDIELCADGSKRQFSVVWDCTQMPENDNPEENLLHWSASLNSKEWVIDIDVFCKIRELNNRTIELPEGQRKILNVLEGGSGTGEIKLYKHIGSTLEQIEHATLQKVFCEFGHIEDGEF</sequence>
<evidence type="ECO:0000313" key="2">
    <source>
        <dbReference type="Proteomes" id="UP000182360"/>
    </source>
</evidence>
<evidence type="ECO:0008006" key="3">
    <source>
        <dbReference type="Google" id="ProtNLM"/>
    </source>
</evidence>
<organism evidence="1 2">
    <name type="scientific">Treponema bryantii</name>
    <dbReference type="NCBI Taxonomy" id="163"/>
    <lineage>
        <taxon>Bacteria</taxon>
        <taxon>Pseudomonadati</taxon>
        <taxon>Spirochaetota</taxon>
        <taxon>Spirochaetia</taxon>
        <taxon>Spirochaetales</taxon>
        <taxon>Treponemataceae</taxon>
        <taxon>Treponema</taxon>
    </lineage>
</organism>
<dbReference type="EMBL" id="FOFU01000001">
    <property type="protein sequence ID" value="SEP66830.1"/>
    <property type="molecule type" value="Genomic_DNA"/>
</dbReference>
<protein>
    <recommendedName>
        <fullName evidence="3">Tocopherol cyclase</fullName>
    </recommendedName>
</protein>
<dbReference type="AlphaFoldDB" id="A0A1H8ZQV4"/>
<gene>
    <name evidence="1" type="ORF">SAMN04487977_10162</name>
</gene>
<proteinExistence type="predicted"/>
<name>A0A1H8ZQV4_9SPIR</name>
<accession>A0A1H8ZQV4</accession>
<dbReference type="OrthoDB" id="1820112at2"/>
<evidence type="ECO:0000313" key="1">
    <source>
        <dbReference type="EMBL" id="SEP66830.1"/>
    </source>
</evidence>